<reference evidence="2 3" key="1">
    <citation type="submission" date="2024-02" db="EMBL/GenBank/DDBJ databases">
        <title>High-quality chromosome-scale genome assembly of Pensacola bahiagrass (Paspalum notatum Flugge var. saurae).</title>
        <authorList>
            <person name="Vega J.M."/>
            <person name="Podio M."/>
            <person name="Orjuela J."/>
            <person name="Siena L.A."/>
            <person name="Pessino S.C."/>
            <person name="Combes M.C."/>
            <person name="Mariac C."/>
            <person name="Albertini E."/>
            <person name="Pupilli F."/>
            <person name="Ortiz J.P.A."/>
            <person name="Leblanc O."/>
        </authorList>
    </citation>
    <scope>NUCLEOTIDE SEQUENCE [LARGE SCALE GENOMIC DNA]</scope>
    <source>
        <strain evidence="2">R1</strain>
        <tissue evidence="2">Leaf</tissue>
    </source>
</reference>
<accession>A0AAQ3UB64</accession>
<keyword evidence="3" id="KW-1185">Reference proteome</keyword>
<gene>
    <name evidence="2" type="ORF">U9M48_033683</name>
</gene>
<feature type="non-terminal residue" evidence="2">
    <location>
        <position position="245"/>
    </location>
</feature>
<protein>
    <submittedName>
        <fullName evidence="2">Uncharacterized protein</fullName>
    </submittedName>
</protein>
<feature type="compositionally biased region" description="Low complexity" evidence="1">
    <location>
        <begin position="65"/>
        <end position="75"/>
    </location>
</feature>
<sequence length="245" mass="27410">VLATTLSRLPHGPTRPPPPHARFSPSLSRIPVPRLFRRRPSSPSPAYAAPSPPLLHHRRTPPRIHPSSITECRPGSAPPPSPSVVRCRGRRLRPYDQARKVLVGCCGERGGGGCRRRPYYANGRGTASCLIRSGLRRLGKIKDRTPVSSSSDGIRPVLRARAALCSFVKAQFDKAEERRLLECFPSLRDLPAQEREEYLRWLMGKEERECEYETYTPEPPAWLRRYGPCSVCAARRRDAVGVASC</sequence>
<organism evidence="2 3">
    <name type="scientific">Paspalum notatum var. saurae</name>
    <dbReference type="NCBI Taxonomy" id="547442"/>
    <lineage>
        <taxon>Eukaryota</taxon>
        <taxon>Viridiplantae</taxon>
        <taxon>Streptophyta</taxon>
        <taxon>Embryophyta</taxon>
        <taxon>Tracheophyta</taxon>
        <taxon>Spermatophyta</taxon>
        <taxon>Magnoliopsida</taxon>
        <taxon>Liliopsida</taxon>
        <taxon>Poales</taxon>
        <taxon>Poaceae</taxon>
        <taxon>PACMAD clade</taxon>
        <taxon>Panicoideae</taxon>
        <taxon>Andropogonodae</taxon>
        <taxon>Paspaleae</taxon>
        <taxon>Paspalinae</taxon>
        <taxon>Paspalum</taxon>
    </lineage>
</organism>
<name>A0AAQ3UB64_PASNO</name>
<feature type="compositionally biased region" description="Low complexity" evidence="1">
    <location>
        <begin position="21"/>
        <end position="34"/>
    </location>
</feature>
<evidence type="ECO:0000313" key="2">
    <source>
        <dbReference type="EMBL" id="WVZ86975.1"/>
    </source>
</evidence>
<feature type="region of interest" description="Disordered" evidence="1">
    <location>
        <begin position="1"/>
        <end position="85"/>
    </location>
</feature>
<dbReference type="AlphaFoldDB" id="A0AAQ3UB64"/>
<evidence type="ECO:0000313" key="3">
    <source>
        <dbReference type="Proteomes" id="UP001341281"/>
    </source>
</evidence>
<evidence type="ECO:0000256" key="1">
    <source>
        <dbReference type="SAM" id="MobiDB-lite"/>
    </source>
</evidence>
<dbReference type="EMBL" id="CP144751">
    <property type="protein sequence ID" value="WVZ86975.1"/>
    <property type="molecule type" value="Genomic_DNA"/>
</dbReference>
<proteinExistence type="predicted"/>
<dbReference type="Proteomes" id="UP001341281">
    <property type="component" value="Chromosome 07"/>
</dbReference>